<feature type="transmembrane region" description="Helical" evidence="1">
    <location>
        <begin position="16"/>
        <end position="37"/>
    </location>
</feature>
<dbReference type="InterPro" id="IPR002798">
    <property type="entry name" value="SpoIIM-like"/>
</dbReference>
<keyword evidence="1" id="KW-0472">Membrane</keyword>
<dbReference type="Pfam" id="PF01944">
    <property type="entry name" value="SpoIIM"/>
    <property type="match status" value="1"/>
</dbReference>
<feature type="transmembrane region" description="Helical" evidence="1">
    <location>
        <begin position="90"/>
        <end position="112"/>
    </location>
</feature>
<feature type="transmembrane region" description="Helical" evidence="1">
    <location>
        <begin position="164"/>
        <end position="187"/>
    </location>
</feature>
<reference evidence="2" key="1">
    <citation type="journal article" date="2015" name="ISME J.">
        <title>Aquifer environment selects for microbial species cohorts in sediment and groundwater.</title>
        <authorList>
            <person name="Hug L.A."/>
            <person name="Thomas B.C."/>
            <person name="Brown C.T."/>
            <person name="Frischkorn K.R."/>
            <person name="Williams K.H."/>
            <person name="Tringe S.G."/>
            <person name="Banfield J.F."/>
        </authorList>
    </citation>
    <scope>NUCLEOTIDE SEQUENCE</scope>
</reference>
<dbReference type="AlphaFoldDB" id="A0A0H4T9Y4"/>
<evidence type="ECO:0008006" key="3">
    <source>
        <dbReference type="Google" id="ProtNLM"/>
    </source>
</evidence>
<feature type="transmembrane region" description="Helical" evidence="1">
    <location>
        <begin position="222"/>
        <end position="244"/>
    </location>
</feature>
<evidence type="ECO:0000256" key="1">
    <source>
        <dbReference type="SAM" id="Phobius"/>
    </source>
</evidence>
<dbReference type="EMBL" id="KT007010">
    <property type="protein sequence ID" value="AKQ03297.1"/>
    <property type="molecule type" value="Genomic_DNA"/>
</dbReference>
<feature type="transmembrane region" description="Helical" evidence="1">
    <location>
        <begin position="49"/>
        <end position="67"/>
    </location>
</feature>
<sequence>MLESMFNPRRLEKGPWKMFFIGILYASLSLLLVKWFFARDAVLSQYSGLIVVTFCVMFAIPFMYFIIREEEAEDEEVFGLLSVWKIHKDAIYSFLWLFFGFVIAFSFWYIILQDSTLFNAQLETYCMINSPGSIDSCVERYDFSRPTGAATKGLRFLSIIENNVYVMIFTLIFSLIFGAGAIFVLAWNASVISAAVSIFAGNKISEIPFGISRYMIHGFPEIAAYFITALAGGIFGVGMIRNGIGGKRFLHVIENTAILLFIALVILVLAAVVEVYLTPALFS</sequence>
<organism evidence="2">
    <name type="scientific">uncultured archaeon Rifle_16ft_4_minimus_37913</name>
    <dbReference type="NCBI Taxonomy" id="1665152"/>
    <lineage>
        <taxon>Archaea</taxon>
        <taxon>environmental samples</taxon>
    </lineage>
</organism>
<protein>
    <recommendedName>
        <fullName evidence="3">Stage II sporulation protein M</fullName>
    </recommendedName>
</protein>
<accession>A0A0H4T9Y4</accession>
<keyword evidence="1" id="KW-1133">Transmembrane helix</keyword>
<keyword evidence="1" id="KW-0812">Transmembrane</keyword>
<feature type="transmembrane region" description="Helical" evidence="1">
    <location>
        <begin position="256"/>
        <end position="277"/>
    </location>
</feature>
<evidence type="ECO:0000313" key="2">
    <source>
        <dbReference type="EMBL" id="AKQ03297.1"/>
    </source>
</evidence>
<name>A0A0H4T9Y4_9ARCH</name>
<proteinExistence type="predicted"/>